<dbReference type="PROSITE" id="PS51257">
    <property type="entry name" value="PROKAR_LIPOPROTEIN"/>
    <property type="match status" value="1"/>
</dbReference>
<organism evidence="4 5">
    <name type="scientific">Fluviispira sanaruensis</name>
    <dbReference type="NCBI Taxonomy" id="2493639"/>
    <lineage>
        <taxon>Bacteria</taxon>
        <taxon>Pseudomonadati</taxon>
        <taxon>Bdellovibrionota</taxon>
        <taxon>Oligoflexia</taxon>
        <taxon>Silvanigrellales</taxon>
        <taxon>Silvanigrellaceae</taxon>
        <taxon>Fluviispira</taxon>
    </lineage>
</organism>
<keyword evidence="2" id="KW-0789">Thiol protease inhibitor</keyword>
<evidence type="ECO:0000313" key="5">
    <source>
        <dbReference type="Proteomes" id="UP000291236"/>
    </source>
</evidence>
<dbReference type="AlphaFoldDB" id="A0A4V0P228"/>
<keyword evidence="3" id="KW-0732">Signal</keyword>
<evidence type="ECO:0000256" key="3">
    <source>
        <dbReference type="SAM" id="SignalP"/>
    </source>
</evidence>
<protein>
    <recommendedName>
        <fullName evidence="6">Lipoprotein</fullName>
    </recommendedName>
</protein>
<proteinExistence type="predicted"/>
<evidence type="ECO:0000256" key="2">
    <source>
        <dbReference type="ARBA" id="ARBA00022704"/>
    </source>
</evidence>
<keyword evidence="5" id="KW-1185">Reference proteome</keyword>
<dbReference type="EMBL" id="AP019368">
    <property type="protein sequence ID" value="BBH51777.1"/>
    <property type="molecule type" value="Genomic_DNA"/>
</dbReference>
<dbReference type="SUPFAM" id="SSF141066">
    <property type="entry name" value="ICP-like"/>
    <property type="match status" value="1"/>
</dbReference>
<accession>A0A4V0P228</accession>
<dbReference type="InterPro" id="IPR036331">
    <property type="entry name" value="Chagasin-like_sf"/>
</dbReference>
<keyword evidence="1" id="KW-0646">Protease inhibitor</keyword>
<dbReference type="RefSeq" id="WP_130605647.1">
    <property type="nucleotide sequence ID" value="NZ_AP019368.1"/>
</dbReference>
<dbReference type="KEGG" id="sbf:JCM31447_01950"/>
<evidence type="ECO:0008006" key="6">
    <source>
        <dbReference type="Google" id="ProtNLM"/>
    </source>
</evidence>
<name>A0A4V0P228_FLUSA</name>
<feature type="chain" id="PRO_5021002356" description="Lipoprotein" evidence="3">
    <location>
        <begin position="20"/>
        <end position="154"/>
    </location>
</feature>
<dbReference type="OrthoDB" id="5295507at2"/>
<dbReference type="GO" id="GO:0004869">
    <property type="term" value="F:cysteine-type endopeptidase inhibitor activity"/>
    <property type="evidence" value="ECO:0007669"/>
    <property type="project" value="UniProtKB-KW"/>
</dbReference>
<gene>
    <name evidence="4" type="ORF">JCM31447_01950</name>
</gene>
<sequence length="154" mass="16735">MKKYITMASILLSAPFALSGCISSSNNPNMPPNDEIKRYKINGYLVVDGVDKDTVAVSIDKDEKIALVVRDISTTAYSYLEPSFNNAFVNYEGKTSCCTPKNGLIGASGSVVYKFAFIGKGKTAIKIVARQKGLLTTANSFETDKEFILNVEVD</sequence>
<evidence type="ECO:0000313" key="4">
    <source>
        <dbReference type="EMBL" id="BBH51777.1"/>
    </source>
</evidence>
<dbReference type="Proteomes" id="UP000291236">
    <property type="component" value="Chromosome"/>
</dbReference>
<reference evidence="4 5" key="1">
    <citation type="submission" date="2018-12" db="EMBL/GenBank/DDBJ databases">
        <title>Rubrispira sanarue gen. nov., sp., nov., a member of the order Silvanigrellales, isolated from a brackish lake in Hamamatsu Japan.</title>
        <authorList>
            <person name="Maejima Y."/>
            <person name="Iino T."/>
            <person name="Muraguchi Y."/>
            <person name="Fukuda K."/>
            <person name="Nojiri H."/>
            <person name="Ohkuma M."/>
            <person name="Moriuchi R."/>
            <person name="Dohra H."/>
            <person name="Kimbara K."/>
            <person name="Shintani M."/>
        </authorList>
    </citation>
    <scope>NUCLEOTIDE SEQUENCE [LARGE SCALE GENOMIC DNA]</scope>
    <source>
        <strain evidence="4 5">RF1110005</strain>
    </source>
</reference>
<evidence type="ECO:0000256" key="1">
    <source>
        <dbReference type="ARBA" id="ARBA00022690"/>
    </source>
</evidence>
<feature type="signal peptide" evidence="3">
    <location>
        <begin position="1"/>
        <end position="19"/>
    </location>
</feature>